<dbReference type="HAMAP" id="MF_00131">
    <property type="entry name" value="Trp_synth_alpha"/>
    <property type="match status" value="1"/>
</dbReference>
<dbReference type="InterPro" id="IPR002028">
    <property type="entry name" value="Trp_synthase_suA"/>
</dbReference>
<evidence type="ECO:0000256" key="6">
    <source>
        <dbReference type="ARBA" id="ARBA00023141"/>
    </source>
</evidence>
<comment type="catalytic activity">
    <reaction evidence="8 9">
        <text>(1S,2R)-1-C-(indol-3-yl)glycerol 3-phosphate + L-serine = D-glyceraldehyde 3-phosphate + L-tryptophan + H2O</text>
        <dbReference type="Rhea" id="RHEA:10532"/>
        <dbReference type="ChEBI" id="CHEBI:15377"/>
        <dbReference type="ChEBI" id="CHEBI:33384"/>
        <dbReference type="ChEBI" id="CHEBI:57912"/>
        <dbReference type="ChEBI" id="CHEBI:58866"/>
        <dbReference type="ChEBI" id="CHEBI:59776"/>
        <dbReference type="EC" id="4.2.1.20"/>
    </reaction>
</comment>
<comment type="caution">
    <text evidence="11">The sequence shown here is derived from an EMBL/GenBank/DDBJ whole genome shotgun (WGS) entry which is preliminary data.</text>
</comment>
<dbReference type="UniPathway" id="UPA00035">
    <property type="reaction ID" value="UER00044"/>
</dbReference>
<dbReference type="RefSeq" id="WP_094547056.1">
    <property type="nucleotide sequence ID" value="NZ_MQWB01000001.1"/>
</dbReference>
<evidence type="ECO:0000313" key="12">
    <source>
        <dbReference type="Proteomes" id="UP000216446"/>
    </source>
</evidence>
<evidence type="ECO:0000256" key="2">
    <source>
        <dbReference type="ARBA" id="ARBA00004733"/>
    </source>
</evidence>
<evidence type="ECO:0000256" key="10">
    <source>
        <dbReference type="RuleBase" id="RU003662"/>
    </source>
</evidence>
<dbReference type="NCBIfam" id="TIGR00262">
    <property type="entry name" value="trpA"/>
    <property type="match status" value="1"/>
</dbReference>
<feature type="active site" description="Proton acceptor" evidence="9">
    <location>
        <position position="54"/>
    </location>
</feature>
<reference evidence="11 12" key="1">
    <citation type="submission" date="2016-11" db="EMBL/GenBank/DDBJ databases">
        <title>Study of marine rhodopsin-containing bacteria.</title>
        <authorList>
            <person name="Yoshizawa S."/>
            <person name="Kumagai Y."/>
            <person name="Kogure K."/>
        </authorList>
    </citation>
    <scope>NUCLEOTIDE SEQUENCE [LARGE SCALE GENOMIC DNA]</scope>
    <source>
        <strain evidence="11 12">SG-29</strain>
    </source>
</reference>
<keyword evidence="12" id="KW-1185">Reference proteome</keyword>
<dbReference type="FunCoup" id="A0A259TXW1">
    <property type="interactions" value="499"/>
</dbReference>
<gene>
    <name evidence="9" type="primary">trpA</name>
    <name evidence="11" type="ORF">BSZ36_06270</name>
</gene>
<sequence length="280" mass="29500">MNRLRSTLDALRDRGETALGLFLTAGTPTPEATLDILLAAAEGTEASGGADFIELGMPFSDPVAEGLPIQQASERALAAGMTMDGVFDIARGLRQQSDVPLALMGYANPVLRYGVSDFCAAAKSAGVDGLILPDLPPEESDELDEAAAHHDLTTVYLVAPNTAPDRVALVTERATGFVYAVSQAGLTGAELADAEITAAYLARTREAIHARGLPMCVGFGIRTADDAARLGKEADGVIVGSALIRLADRLWREEMSPEARLAEIRDWATTLKNGATRHDA</sequence>
<accession>A0A259TXW1</accession>
<dbReference type="PANTHER" id="PTHR43406">
    <property type="entry name" value="TRYPTOPHAN SYNTHASE, ALPHA CHAIN"/>
    <property type="match status" value="1"/>
</dbReference>
<dbReference type="GO" id="GO:0005829">
    <property type="term" value="C:cytosol"/>
    <property type="evidence" value="ECO:0007669"/>
    <property type="project" value="TreeGrafter"/>
</dbReference>
<evidence type="ECO:0000256" key="5">
    <source>
        <dbReference type="ARBA" id="ARBA00022822"/>
    </source>
</evidence>
<dbReference type="PROSITE" id="PS00167">
    <property type="entry name" value="TRP_SYNTHASE_ALPHA"/>
    <property type="match status" value="1"/>
</dbReference>
<evidence type="ECO:0000256" key="7">
    <source>
        <dbReference type="ARBA" id="ARBA00023239"/>
    </source>
</evidence>
<keyword evidence="4 9" id="KW-0028">Amino-acid biosynthesis</keyword>
<evidence type="ECO:0000256" key="8">
    <source>
        <dbReference type="ARBA" id="ARBA00049047"/>
    </source>
</evidence>
<feature type="active site" description="Proton acceptor" evidence="9">
    <location>
        <position position="65"/>
    </location>
</feature>
<evidence type="ECO:0000256" key="1">
    <source>
        <dbReference type="ARBA" id="ARBA00003365"/>
    </source>
</evidence>
<dbReference type="CDD" id="cd04724">
    <property type="entry name" value="Tryptophan_synthase_alpha"/>
    <property type="match status" value="1"/>
</dbReference>
<comment type="similarity">
    <text evidence="9 10">Belongs to the TrpA family.</text>
</comment>
<dbReference type="GO" id="GO:0004834">
    <property type="term" value="F:tryptophan synthase activity"/>
    <property type="evidence" value="ECO:0007669"/>
    <property type="project" value="UniProtKB-UniRule"/>
</dbReference>
<comment type="subunit">
    <text evidence="3 9">Tetramer of two alpha and two beta chains.</text>
</comment>
<evidence type="ECO:0000313" key="11">
    <source>
        <dbReference type="EMBL" id="OZC02613.1"/>
    </source>
</evidence>
<dbReference type="Gene3D" id="3.20.20.70">
    <property type="entry name" value="Aldolase class I"/>
    <property type="match status" value="1"/>
</dbReference>
<dbReference type="AlphaFoldDB" id="A0A259TXW1"/>
<dbReference type="PANTHER" id="PTHR43406:SF1">
    <property type="entry name" value="TRYPTOPHAN SYNTHASE ALPHA CHAIN, CHLOROPLASTIC"/>
    <property type="match status" value="1"/>
</dbReference>
<evidence type="ECO:0000256" key="4">
    <source>
        <dbReference type="ARBA" id="ARBA00022605"/>
    </source>
</evidence>
<comment type="pathway">
    <text evidence="2 9">Amino-acid biosynthesis; L-tryptophan biosynthesis; L-tryptophan from chorismate: step 5/5.</text>
</comment>
<protein>
    <recommendedName>
        <fullName evidence="9">Tryptophan synthase alpha chain</fullName>
        <ecNumber evidence="9">4.2.1.20</ecNumber>
    </recommendedName>
</protein>
<evidence type="ECO:0000256" key="9">
    <source>
        <dbReference type="HAMAP-Rule" id="MF_00131"/>
    </source>
</evidence>
<dbReference type="EMBL" id="MQWB01000001">
    <property type="protein sequence ID" value="OZC02613.1"/>
    <property type="molecule type" value="Genomic_DNA"/>
</dbReference>
<dbReference type="EC" id="4.2.1.20" evidence="9"/>
<dbReference type="SUPFAM" id="SSF51366">
    <property type="entry name" value="Ribulose-phoshate binding barrel"/>
    <property type="match status" value="1"/>
</dbReference>
<dbReference type="Proteomes" id="UP000216446">
    <property type="component" value="Unassembled WGS sequence"/>
</dbReference>
<evidence type="ECO:0000256" key="3">
    <source>
        <dbReference type="ARBA" id="ARBA00011270"/>
    </source>
</evidence>
<dbReference type="InterPro" id="IPR018204">
    <property type="entry name" value="Trp_synthase_alpha_AS"/>
</dbReference>
<dbReference type="FunFam" id="3.20.20.70:FF:000037">
    <property type="entry name" value="Tryptophan synthase alpha chain"/>
    <property type="match status" value="1"/>
</dbReference>
<proteinExistence type="inferred from homology"/>
<name>A0A259TXW1_9BACT</name>
<dbReference type="InterPro" id="IPR013785">
    <property type="entry name" value="Aldolase_TIM"/>
</dbReference>
<organism evidence="11 12">
    <name type="scientific">Rubricoccus marinus</name>
    <dbReference type="NCBI Taxonomy" id="716817"/>
    <lineage>
        <taxon>Bacteria</taxon>
        <taxon>Pseudomonadati</taxon>
        <taxon>Rhodothermota</taxon>
        <taxon>Rhodothermia</taxon>
        <taxon>Rhodothermales</taxon>
        <taxon>Rubricoccaceae</taxon>
        <taxon>Rubricoccus</taxon>
    </lineage>
</organism>
<keyword evidence="6 9" id="KW-0057">Aromatic amino acid biosynthesis</keyword>
<dbReference type="Pfam" id="PF00290">
    <property type="entry name" value="Trp_syntA"/>
    <property type="match status" value="1"/>
</dbReference>
<comment type="function">
    <text evidence="1 9">The alpha subunit is responsible for the aldol cleavage of indoleglycerol phosphate to indole and glyceraldehyde 3-phosphate.</text>
</comment>
<dbReference type="OrthoDB" id="9804578at2"/>
<dbReference type="InterPro" id="IPR011060">
    <property type="entry name" value="RibuloseP-bd_barrel"/>
</dbReference>
<keyword evidence="5 9" id="KW-0822">Tryptophan biosynthesis</keyword>
<dbReference type="InParanoid" id="A0A259TXW1"/>
<keyword evidence="7 9" id="KW-0456">Lyase</keyword>